<comment type="caution">
    <text evidence="2">The sequence shown here is derived from an EMBL/GenBank/DDBJ whole genome shotgun (WGS) entry which is preliminary data.</text>
</comment>
<evidence type="ECO:0000313" key="3">
    <source>
        <dbReference type="Proteomes" id="UP000824540"/>
    </source>
</evidence>
<evidence type="ECO:0000313" key="2">
    <source>
        <dbReference type="EMBL" id="KAG9333250.1"/>
    </source>
</evidence>
<dbReference type="EMBL" id="JAFBMS010000208">
    <property type="protein sequence ID" value="KAG9333250.1"/>
    <property type="molecule type" value="Genomic_DNA"/>
</dbReference>
<dbReference type="Proteomes" id="UP000824540">
    <property type="component" value="Unassembled WGS sequence"/>
</dbReference>
<feature type="region of interest" description="Disordered" evidence="1">
    <location>
        <begin position="1"/>
        <end position="66"/>
    </location>
</feature>
<gene>
    <name evidence="2" type="ORF">JZ751_012904</name>
</gene>
<keyword evidence="3" id="KW-1185">Reference proteome</keyword>
<protein>
    <submittedName>
        <fullName evidence="2">Uncharacterized protein</fullName>
    </submittedName>
</protein>
<reference evidence="2" key="1">
    <citation type="thesis" date="2021" institute="BYU ScholarsArchive" country="Provo, UT, USA">
        <title>Applications of and Algorithms for Genome Assembly and Genomic Analyses with an Emphasis on Marine Teleosts.</title>
        <authorList>
            <person name="Pickett B.D."/>
        </authorList>
    </citation>
    <scope>NUCLEOTIDE SEQUENCE</scope>
    <source>
        <strain evidence="2">HI-2016</strain>
    </source>
</reference>
<dbReference type="AlphaFoldDB" id="A0A8T2N1E3"/>
<sequence>MPFCLTVGQSDAASPVNRGERIPLSSPVNGGERIPLSSPVNGGHDNHMNGDVESQAPNGGARLQSL</sequence>
<accession>A0A8T2N1E3</accession>
<proteinExistence type="predicted"/>
<evidence type="ECO:0000256" key="1">
    <source>
        <dbReference type="SAM" id="MobiDB-lite"/>
    </source>
</evidence>
<organism evidence="2 3">
    <name type="scientific">Albula glossodonta</name>
    <name type="common">roundjaw bonefish</name>
    <dbReference type="NCBI Taxonomy" id="121402"/>
    <lineage>
        <taxon>Eukaryota</taxon>
        <taxon>Metazoa</taxon>
        <taxon>Chordata</taxon>
        <taxon>Craniata</taxon>
        <taxon>Vertebrata</taxon>
        <taxon>Euteleostomi</taxon>
        <taxon>Actinopterygii</taxon>
        <taxon>Neopterygii</taxon>
        <taxon>Teleostei</taxon>
        <taxon>Albuliformes</taxon>
        <taxon>Albulidae</taxon>
        <taxon>Albula</taxon>
    </lineage>
</organism>
<name>A0A8T2N1E3_9TELE</name>